<comment type="caution">
    <text evidence="7">The sequence shown here is derived from an EMBL/GenBank/DDBJ whole genome shotgun (WGS) entry which is preliminary data.</text>
</comment>
<dbReference type="InterPro" id="IPR043128">
    <property type="entry name" value="Rev_trsase/Diguanyl_cyclase"/>
</dbReference>
<keyword evidence="3" id="KW-0597">Phosphoprotein</keyword>
<dbReference type="Gene3D" id="3.30.450.40">
    <property type="match status" value="1"/>
</dbReference>
<dbReference type="InterPro" id="IPR029787">
    <property type="entry name" value="Nucleotide_cyclase"/>
</dbReference>
<gene>
    <name evidence="7" type="ORF">I4641_17100</name>
</gene>
<dbReference type="InterPro" id="IPR016132">
    <property type="entry name" value="Phyto_chromo_attachment"/>
</dbReference>
<dbReference type="Pfam" id="PF01590">
    <property type="entry name" value="GAF"/>
    <property type="match status" value="1"/>
</dbReference>
<organism evidence="7 8">
    <name type="scientific">Waterburya agarophytonicola KI4</name>
    <dbReference type="NCBI Taxonomy" id="2874699"/>
    <lineage>
        <taxon>Bacteria</taxon>
        <taxon>Bacillati</taxon>
        <taxon>Cyanobacteriota</taxon>
        <taxon>Cyanophyceae</taxon>
        <taxon>Pleurocapsales</taxon>
        <taxon>Hyellaceae</taxon>
        <taxon>Waterburya</taxon>
        <taxon>Waterburya agarophytonicola</taxon>
    </lineage>
</organism>
<dbReference type="Gene3D" id="3.30.70.270">
    <property type="match status" value="1"/>
</dbReference>
<feature type="domain" description="Response regulatory" evidence="5">
    <location>
        <begin position="8"/>
        <end position="125"/>
    </location>
</feature>
<dbReference type="GO" id="GO:0005886">
    <property type="term" value="C:plasma membrane"/>
    <property type="evidence" value="ECO:0007669"/>
    <property type="project" value="TreeGrafter"/>
</dbReference>
<dbReference type="PANTHER" id="PTHR45138:SF9">
    <property type="entry name" value="DIGUANYLATE CYCLASE DGCM-RELATED"/>
    <property type="match status" value="1"/>
</dbReference>
<dbReference type="PANTHER" id="PTHR45138">
    <property type="entry name" value="REGULATORY COMPONENTS OF SENSORY TRANSDUCTION SYSTEM"/>
    <property type="match status" value="1"/>
</dbReference>
<dbReference type="GO" id="GO:0052621">
    <property type="term" value="F:diguanylate cyclase activity"/>
    <property type="evidence" value="ECO:0007669"/>
    <property type="project" value="TreeGrafter"/>
</dbReference>
<dbReference type="PROSITE" id="PS50110">
    <property type="entry name" value="RESPONSE_REGULATORY"/>
    <property type="match status" value="1"/>
</dbReference>
<dbReference type="PROSITE" id="PS50046">
    <property type="entry name" value="PHYTOCHROME_2"/>
    <property type="match status" value="1"/>
</dbReference>
<dbReference type="InterPro" id="IPR001789">
    <property type="entry name" value="Sig_transdc_resp-reg_receiver"/>
</dbReference>
<evidence type="ECO:0000256" key="3">
    <source>
        <dbReference type="PROSITE-ProRule" id="PRU00169"/>
    </source>
</evidence>
<dbReference type="InterPro" id="IPR050469">
    <property type="entry name" value="Diguanylate_Cyclase"/>
</dbReference>
<protein>
    <submittedName>
        <fullName evidence="7">Diguanylate cyclase</fullName>
    </submittedName>
</protein>
<dbReference type="Gene3D" id="3.40.50.2300">
    <property type="match status" value="1"/>
</dbReference>
<dbReference type="SMART" id="SM00267">
    <property type="entry name" value="GGDEF"/>
    <property type="match status" value="1"/>
</dbReference>
<evidence type="ECO:0000313" key="8">
    <source>
        <dbReference type="Proteomes" id="UP000729733"/>
    </source>
</evidence>
<reference evidence="7" key="1">
    <citation type="journal article" date="2021" name="Antonie Van Leeuwenhoek">
        <title>Draft genome and description of Waterburya agarophytonicola gen. nov. sp. nov. (Pleurocapsales, Cyanobacteria): a seaweed symbiont.</title>
        <authorList>
            <person name="Bonthond G."/>
            <person name="Shalygin S."/>
            <person name="Bayer T."/>
            <person name="Weinberger F."/>
        </authorList>
    </citation>
    <scope>NUCLEOTIDE SEQUENCE</scope>
    <source>
        <strain evidence="7">KI4</strain>
    </source>
</reference>
<dbReference type="CDD" id="cd01949">
    <property type="entry name" value="GGDEF"/>
    <property type="match status" value="1"/>
</dbReference>
<evidence type="ECO:0000256" key="1">
    <source>
        <dbReference type="ARBA" id="ARBA00022679"/>
    </source>
</evidence>
<evidence type="ECO:0000259" key="5">
    <source>
        <dbReference type="PROSITE" id="PS50110"/>
    </source>
</evidence>
<sequence>MVNTKALKLLLVEDNLTDARWIGEILKEYNYQKSDVRHVKKVTEAIDSLERDDFDAILLDLSLPDSQGIESLEIFQQKAPQLPILILTETNDPTIALQSLRQGAQDYLVKGEFEGKTLTRSIQYAIERQRIEFNIRQQALMKKMLDEIRNSIDLETILKTTIDEIQKFLNTEQVLIYRYESEQSEDISIVASSLDTESAQTTIDRFISAINESSLDSIVSQSISVRAVESTGVDLLPPSLIQDLQAVSSYLILPIWLKESVDCVYEDLTHPIVLQDNAEETKEGLWGMLIAYNTTTPRKWQDWEINFLQKLTTQVTIAIQQSQICCRLQTANQQLQQLAILDGLTNIANRRYFDLVLNKEWQRLSREQKPLSLILCDVDRFKAYNDLYGHQQGDRCLQKIAKILRQSTRRPADLVARYGGEEFAIILPNTEAQGALFIAQTINQTLAKEELPHQKSGVSKYVTCSMGIATTIPNSKQSFTQIIESADKLLYRAKNSGRNQVAVGPVDSYQEMNIK</sequence>
<accession>A0A964FGC0</accession>
<evidence type="ECO:0000259" key="4">
    <source>
        <dbReference type="PROSITE" id="PS50046"/>
    </source>
</evidence>
<dbReference type="GO" id="GO:0043709">
    <property type="term" value="P:cell adhesion involved in single-species biofilm formation"/>
    <property type="evidence" value="ECO:0007669"/>
    <property type="project" value="TreeGrafter"/>
</dbReference>
<dbReference type="AlphaFoldDB" id="A0A964FGC0"/>
<dbReference type="SUPFAM" id="SSF55781">
    <property type="entry name" value="GAF domain-like"/>
    <property type="match status" value="1"/>
</dbReference>
<dbReference type="FunFam" id="3.30.70.270:FF:000001">
    <property type="entry name" value="Diguanylate cyclase domain protein"/>
    <property type="match status" value="1"/>
</dbReference>
<dbReference type="RefSeq" id="WP_229641791.1">
    <property type="nucleotide sequence ID" value="NZ_JADWDC010000051.1"/>
</dbReference>
<dbReference type="GO" id="GO:1902201">
    <property type="term" value="P:negative regulation of bacterial-type flagellum-dependent cell motility"/>
    <property type="evidence" value="ECO:0007669"/>
    <property type="project" value="TreeGrafter"/>
</dbReference>
<name>A0A964FGC0_9CYAN</name>
<dbReference type="SUPFAM" id="SSF52172">
    <property type="entry name" value="CheY-like"/>
    <property type="match status" value="1"/>
</dbReference>
<dbReference type="GO" id="GO:0000160">
    <property type="term" value="P:phosphorelay signal transduction system"/>
    <property type="evidence" value="ECO:0007669"/>
    <property type="project" value="InterPro"/>
</dbReference>
<dbReference type="InterPro" id="IPR000160">
    <property type="entry name" value="GGDEF_dom"/>
</dbReference>
<dbReference type="GO" id="GO:0016301">
    <property type="term" value="F:kinase activity"/>
    <property type="evidence" value="ECO:0007669"/>
    <property type="project" value="UniProtKB-KW"/>
</dbReference>
<keyword evidence="2" id="KW-0418">Kinase</keyword>
<dbReference type="EMBL" id="JADWDC010000051">
    <property type="protein sequence ID" value="MCC0178690.1"/>
    <property type="molecule type" value="Genomic_DNA"/>
</dbReference>
<keyword evidence="1" id="KW-0808">Transferase</keyword>
<dbReference type="PROSITE" id="PS50887">
    <property type="entry name" value="GGDEF"/>
    <property type="match status" value="1"/>
</dbReference>
<dbReference type="SUPFAM" id="SSF55073">
    <property type="entry name" value="Nucleotide cyclase"/>
    <property type="match status" value="1"/>
</dbReference>
<keyword evidence="8" id="KW-1185">Reference proteome</keyword>
<dbReference type="SMART" id="SM00448">
    <property type="entry name" value="REC"/>
    <property type="match status" value="1"/>
</dbReference>
<dbReference type="NCBIfam" id="TIGR00254">
    <property type="entry name" value="GGDEF"/>
    <property type="match status" value="1"/>
</dbReference>
<feature type="modified residue" description="4-aspartylphosphate" evidence="3">
    <location>
        <position position="60"/>
    </location>
</feature>
<evidence type="ECO:0000259" key="6">
    <source>
        <dbReference type="PROSITE" id="PS50887"/>
    </source>
</evidence>
<dbReference type="Pfam" id="PF00072">
    <property type="entry name" value="Response_reg"/>
    <property type="match status" value="1"/>
</dbReference>
<dbReference type="InterPro" id="IPR029016">
    <property type="entry name" value="GAF-like_dom_sf"/>
</dbReference>
<evidence type="ECO:0000256" key="2">
    <source>
        <dbReference type="ARBA" id="ARBA00022777"/>
    </source>
</evidence>
<dbReference type="Proteomes" id="UP000729733">
    <property type="component" value="Unassembled WGS sequence"/>
</dbReference>
<dbReference type="InterPro" id="IPR011006">
    <property type="entry name" value="CheY-like_superfamily"/>
</dbReference>
<feature type="domain" description="GGDEF" evidence="6">
    <location>
        <begin position="369"/>
        <end position="506"/>
    </location>
</feature>
<evidence type="ECO:0000313" key="7">
    <source>
        <dbReference type="EMBL" id="MCC0178690.1"/>
    </source>
</evidence>
<dbReference type="SMART" id="SM00065">
    <property type="entry name" value="GAF"/>
    <property type="match status" value="1"/>
</dbReference>
<dbReference type="CDD" id="cd00156">
    <property type="entry name" value="REC"/>
    <property type="match status" value="1"/>
</dbReference>
<dbReference type="Pfam" id="PF00990">
    <property type="entry name" value="GGDEF"/>
    <property type="match status" value="1"/>
</dbReference>
<dbReference type="InterPro" id="IPR003018">
    <property type="entry name" value="GAF"/>
</dbReference>
<proteinExistence type="predicted"/>
<feature type="domain" description="Phytochrome chromophore attachment site" evidence="4">
    <location>
        <begin position="153"/>
        <end position="314"/>
    </location>
</feature>